<protein>
    <submittedName>
        <fullName evidence="2">Uncharacterized protein</fullName>
    </submittedName>
</protein>
<feature type="non-terminal residue" evidence="2">
    <location>
        <position position="37"/>
    </location>
</feature>
<keyword evidence="1" id="KW-0812">Transmembrane</keyword>
<keyword evidence="1" id="KW-0472">Membrane</keyword>
<evidence type="ECO:0000313" key="2">
    <source>
        <dbReference type="EMBL" id="SVB30530.1"/>
    </source>
</evidence>
<sequence>MQLLYNILFPVFFLLSAPYYFWKLVRRGNWRSGFGQR</sequence>
<reference evidence="2" key="1">
    <citation type="submission" date="2018-05" db="EMBL/GenBank/DDBJ databases">
        <authorList>
            <person name="Lanie J.A."/>
            <person name="Ng W.-L."/>
            <person name="Kazmierczak K.M."/>
            <person name="Andrzejewski T.M."/>
            <person name="Davidsen T.M."/>
            <person name="Wayne K.J."/>
            <person name="Tettelin H."/>
            <person name="Glass J.I."/>
            <person name="Rusch D."/>
            <person name="Podicherti R."/>
            <person name="Tsui H.-C.T."/>
            <person name="Winkler M.E."/>
        </authorList>
    </citation>
    <scope>NUCLEOTIDE SEQUENCE</scope>
</reference>
<evidence type="ECO:0000256" key="1">
    <source>
        <dbReference type="SAM" id="Phobius"/>
    </source>
</evidence>
<feature type="transmembrane region" description="Helical" evidence="1">
    <location>
        <begin position="6"/>
        <end position="22"/>
    </location>
</feature>
<gene>
    <name evidence="2" type="ORF">METZ01_LOCUS183384</name>
</gene>
<accession>A0A382CWJ1</accession>
<proteinExistence type="predicted"/>
<keyword evidence="1" id="KW-1133">Transmembrane helix</keyword>
<organism evidence="2">
    <name type="scientific">marine metagenome</name>
    <dbReference type="NCBI Taxonomy" id="408172"/>
    <lineage>
        <taxon>unclassified sequences</taxon>
        <taxon>metagenomes</taxon>
        <taxon>ecological metagenomes</taxon>
    </lineage>
</organism>
<dbReference type="EMBL" id="UINC01036488">
    <property type="protein sequence ID" value="SVB30530.1"/>
    <property type="molecule type" value="Genomic_DNA"/>
</dbReference>
<name>A0A382CWJ1_9ZZZZ</name>
<dbReference type="AlphaFoldDB" id="A0A382CWJ1"/>